<name>A0A7J7ZYF7_MYOMY</name>
<comment type="caution">
    <text evidence="3">The sequence shown here is derived from an EMBL/GenBank/DDBJ whole genome shotgun (WGS) entry which is preliminary data.</text>
</comment>
<evidence type="ECO:0000313" key="3">
    <source>
        <dbReference type="EMBL" id="KAF6378750.1"/>
    </source>
</evidence>
<dbReference type="Proteomes" id="UP000527355">
    <property type="component" value="Unassembled WGS sequence"/>
</dbReference>
<dbReference type="EMBL" id="JABWUV010000002">
    <property type="protein sequence ID" value="KAF6378750.1"/>
    <property type="molecule type" value="Genomic_DNA"/>
</dbReference>
<sequence length="135" mass="14259">MQNICRCRRGKPGGPSAQPPSRRAAKGSADTWCAGRTARGAGARGCHAARAAAAAAARRRVDAGGSPPDRQTGTDGRPGAAAAAGRPEACTSDFPAGSPRRIRFFFLSFIFLFFSDFRAFSSFFLSFSLFFPSGY</sequence>
<reference evidence="3 4" key="1">
    <citation type="journal article" date="2020" name="Nature">
        <title>Six reference-quality genomes reveal evolution of bat adaptations.</title>
        <authorList>
            <person name="Jebb D."/>
            <person name="Huang Z."/>
            <person name="Pippel M."/>
            <person name="Hughes G.M."/>
            <person name="Lavrichenko K."/>
            <person name="Devanna P."/>
            <person name="Winkler S."/>
            <person name="Jermiin L.S."/>
            <person name="Skirmuntt E.C."/>
            <person name="Katzourakis A."/>
            <person name="Burkitt-Gray L."/>
            <person name="Ray D.A."/>
            <person name="Sullivan K.A.M."/>
            <person name="Roscito J.G."/>
            <person name="Kirilenko B.M."/>
            <person name="Davalos L.M."/>
            <person name="Corthals A.P."/>
            <person name="Power M.L."/>
            <person name="Jones G."/>
            <person name="Ransome R.D."/>
            <person name="Dechmann D.K.N."/>
            <person name="Locatelli A.G."/>
            <person name="Puechmaille S.J."/>
            <person name="Fedrigo O."/>
            <person name="Jarvis E.D."/>
            <person name="Hiller M."/>
            <person name="Vernes S.C."/>
            <person name="Myers E.W."/>
            <person name="Teeling E.C."/>
        </authorList>
    </citation>
    <scope>NUCLEOTIDE SEQUENCE [LARGE SCALE GENOMIC DNA]</scope>
    <source>
        <strain evidence="3">MMyoMyo1</strain>
        <tissue evidence="3">Flight muscle</tissue>
    </source>
</reference>
<evidence type="ECO:0000256" key="1">
    <source>
        <dbReference type="SAM" id="MobiDB-lite"/>
    </source>
</evidence>
<feature type="region of interest" description="Disordered" evidence="1">
    <location>
        <begin position="1"/>
        <end position="29"/>
    </location>
</feature>
<proteinExistence type="predicted"/>
<keyword evidence="2" id="KW-1133">Transmembrane helix</keyword>
<organism evidence="3 4">
    <name type="scientific">Myotis myotis</name>
    <name type="common">Greater mouse-eared bat</name>
    <name type="synonym">Vespertilio myotis</name>
    <dbReference type="NCBI Taxonomy" id="51298"/>
    <lineage>
        <taxon>Eukaryota</taxon>
        <taxon>Metazoa</taxon>
        <taxon>Chordata</taxon>
        <taxon>Craniata</taxon>
        <taxon>Vertebrata</taxon>
        <taxon>Euteleostomi</taxon>
        <taxon>Mammalia</taxon>
        <taxon>Eutheria</taxon>
        <taxon>Laurasiatheria</taxon>
        <taxon>Chiroptera</taxon>
        <taxon>Yangochiroptera</taxon>
        <taxon>Vespertilionidae</taxon>
        <taxon>Myotis</taxon>
    </lineage>
</organism>
<keyword evidence="2" id="KW-0812">Transmembrane</keyword>
<gene>
    <name evidence="3" type="ORF">mMyoMyo1_009672</name>
</gene>
<feature type="transmembrane region" description="Helical" evidence="2">
    <location>
        <begin position="104"/>
        <end position="131"/>
    </location>
</feature>
<dbReference type="AlphaFoldDB" id="A0A7J7ZYF7"/>
<keyword evidence="4" id="KW-1185">Reference proteome</keyword>
<feature type="region of interest" description="Disordered" evidence="1">
    <location>
        <begin position="57"/>
        <end position="93"/>
    </location>
</feature>
<evidence type="ECO:0000313" key="4">
    <source>
        <dbReference type="Proteomes" id="UP000527355"/>
    </source>
</evidence>
<feature type="compositionally biased region" description="Basic residues" evidence="1">
    <location>
        <begin position="1"/>
        <end position="11"/>
    </location>
</feature>
<accession>A0A7J7ZYF7</accession>
<evidence type="ECO:0000256" key="2">
    <source>
        <dbReference type="SAM" id="Phobius"/>
    </source>
</evidence>
<keyword evidence="2" id="KW-0472">Membrane</keyword>
<feature type="compositionally biased region" description="Low complexity" evidence="1">
    <location>
        <begin position="77"/>
        <end position="87"/>
    </location>
</feature>
<protein>
    <submittedName>
        <fullName evidence="3">Uncharacterized protein</fullName>
    </submittedName>
</protein>